<evidence type="ECO:0008006" key="3">
    <source>
        <dbReference type="Google" id="ProtNLM"/>
    </source>
</evidence>
<name>A0A9P1KH36_9CYAN</name>
<accession>A0A9P1KH36</accession>
<proteinExistence type="predicted"/>
<dbReference type="SUPFAM" id="SSF88723">
    <property type="entry name" value="PIN domain-like"/>
    <property type="match status" value="1"/>
</dbReference>
<gene>
    <name evidence="1" type="ORF">ARTHRO_40612</name>
</gene>
<reference evidence="1 2" key="1">
    <citation type="submission" date="2014-02" db="EMBL/GenBank/DDBJ databases">
        <authorList>
            <person name="Genoscope - CEA"/>
        </authorList>
    </citation>
    <scope>NUCLEOTIDE SEQUENCE [LARGE SCALE GENOMIC DNA]</scope>
    <source>
        <strain evidence="1 2">PCC 8005</strain>
    </source>
</reference>
<dbReference type="Proteomes" id="UP000032946">
    <property type="component" value="Chromosome"/>
</dbReference>
<organism evidence="1 2">
    <name type="scientific">Limnospira indica PCC 8005</name>
    <dbReference type="NCBI Taxonomy" id="376219"/>
    <lineage>
        <taxon>Bacteria</taxon>
        <taxon>Bacillati</taxon>
        <taxon>Cyanobacteriota</taxon>
        <taxon>Cyanophyceae</taxon>
        <taxon>Oscillatoriophycideae</taxon>
        <taxon>Oscillatoriales</taxon>
        <taxon>Sirenicapillariaceae</taxon>
        <taxon>Limnospira</taxon>
    </lineage>
</organism>
<keyword evidence="2" id="KW-1185">Reference proteome</keyword>
<dbReference type="EMBL" id="FO818640">
    <property type="protein sequence ID" value="CDM96206.1"/>
    <property type="molecule type" value="Genomic_DNA"/>
</dbReference>
<dbReference type="InterPro" id="IPR029060">
    <property type="entry name" value="PIN-like_dom_sf"/>
</dbReference>
<dbReference type="AlphaFoldDB" id="A0A9P1KH36"/>
<sequence>MPAKFSSPLIGRCFMAGEAKRIYLDTNILAYVANTKAPQHQAALEIFRPTEREILCVSSQV</sequence>
<protein>
    <recommendedName>
        <fullName evidence="3">PIN domain-containing protein</fullName>
    </recommendedName>
</protein>
<evidence type="ECO:0000313" key="1">
    <source>
        <dbReference type="EMBL" id="CDM96206.1"/>
    </source>
</evidence>
<evidence type="ECO:0000313" key="2">
    <source>
        <dbReference type="Proteomes" id="UP000032946"/>
    </source>
</evidence>